<evidence type="ECO:0000313" key="4">
    <source>
        <dbReference type="Proteomes" id="UP001172728"/>
    </source>
</evidence>
<evidence type="ECO:0008006" key="5">
    <source>
        <dbReference type="Google" id="ProtNLM"/>
    </source>
</evidence>
<protein>
    <recommendedName>
        <fullName evidence="5">Secreted protein</fullName>
    </recommendedName>
</protein>
<evidence type="ECO:0000313" key="3">
    <source>
        <dbReference type="EMBL" id="MDN4476290.1"/>
    </source>
</evidence>
<feature type="compositionally biased region" description="Acidic residues" evidence="1">
    <location>
        <begin position="121"/>
        <end position="152"/>
    </location>
</feature>
<feature type="region of interest" description="Disordered" evidence="1">
    <location>
        <begin position="107"/>
        <end position="183"/>
    </location>
</feature>
<organism evidence="3 4">
    <name type="scientific">Demequina litoralis</name>
    <dbReference type="NCBI Taxonomy" id="3051660"/>
    <lineage>
        <taxon>Bacteria</taxon>
        <taxon>Bacillati</taxon>
        <taxon>Actinomycetota</taxon>
        <taxon>Actinomycetes</taxon>
        <taxon>Micrococcales</taxon>
        <taxon>Demequinaceae</taxon>
        <taxon>Demequina</taxon>
    </lineage>
</organism>
<gene>
    <name evidence="3" type="ORF">QQX09_10525</name>
</gene>
<accession>A0ABT8GAX3</accession>
<keyword evidence="4" id="KW-1185">Reference proteome</keyword>
<reference evidence="3" key="1">
    <citation type="submission" date="2023-06" db="EMBL/GenBank/DDBJ databases">
        <title>Sysu t00192.</title>
        <authorList>
            <person name="Gao L."/>
            <person name="Fang B.-Z."/>
            <person name="Li W.-J."/>
        </authorList>
    </citation>
    <scope>NUCLEOTIDE SEQUENCE</scope>
    <source>
        <strain evidence="3">SYSU T00192</strain>
    </source>
</reference>
<dbReference type="Proteomes" id="UP001172728">
    <property type="component" value="Unassembled WGS sequence"/>
</dbReference>
<dbReference type="RefSeq" id="WP_301134392.1">
    <property type="nucleotide sequence ID" value="NZ_JAUHPW010000008.1"/>
</dbReference>
<proteinExistence type="predicted"/>
<feature type="compositionally biased region" description="Low complexity" evidence="1">
    <location>
        <begin position="165"/>
        <end position="174"/>
    </location>
</feature>
<feature type="compositionally biased region" description="Low complexity" evidence="1">
    <location>
        <begin position="108"/>
        <end position="120"/>
    </location>
</feature>
<feature type="signal peptide" evidence="2">
    <location>
        <begin position="1"/>
        <end position="23"/>
    </location>
</feature>
<dbReference type="EMBL" id="JAUHPW010000008">
    <property type="protein sequence ID" value="MDN4476290.1"/>
    <property type="molecule type" value="Genomic_DNA"/>
</dbReference>
<sequence>MRTRTLLASTGLLALGIVAGASAAIAGENNPRNDPHIETEKVMICHATASETNPFTVNEVSWNAVDNGYNIDFNGHGDHEGDIIPPFADFPGLNWTELGQAIWNNGCEVPTAEPEPQETTVPEETETPEPEETTTPEETPEPEETTETEVEVESASTGTDDTEEAAPAAESATAVLSDAGYTG</sequence>
<keyword evidence="2" id="KW-0732">Signal</keyword>
<name>A0ABT8GAX3_9MICO</name>
<evidence type="ECO:0000256" key="1">
    <source>
        <dbReference type="SAM" id="MobiDB-lite"/>
    </source>
</evidence>
<comment type="caution">
    <text evidence="3">The sequence shown here is derived from an EMBL/GenBank/DDBJ whole genome shotgun (WGS) entry which is preliminary data.</text>
</comment>
<evidence type="ECO:0000256" key="2">
    <source>
        <dbReference type="SAM" id="SignalP"/>
    </source>
</evidence>
<feature type="chain" id="PRO_5046665916" description="Secreted protein" evidence="2">
    <location>
        <begin position="24"/>
        <end position="183"/>
    </location>
</feature>